<keyword evidence="4" id="KW-0548">Nucleotidyltransferase</keyword>
<dbReference type="InterPro" id="IPR029787">
    <property type="entry name" value="Nucleotide_cyclase"/>
</dbReference>
<dbReference type="GO" id="GO:0052621">
    <property type="term" value="F:diguanylate cyclase activity"/>
    <property type="evidence" value="ECO:0007669"/>
    <property type="project" value="UniProtKB-EC"/>
</dbReference>
<evidence type="ECO:0000259" key="3">
    <source>
        <dbReference type="PROSITE" id="PS50887"/>
    </source>
</evidence>
<dbReference type="NCBIfam" id="TIGR00254">
    <property type="entry name" value="GGDEF"/>
    <property type="match status" value="1"/>
</dbReference>
<dbReference type="Gene3D" id="3.30.450.40">
    <property type="match status" value="3"/>
</dbReference>
<dbReference type="Pfam" id="PF01590">
    <property type="entry name" value="GAF"/>
    <property type="match status" value="3"/>
</dbReference>
<dbReference type="InterPro" id="IPR029016">
    <property type="entry name" value="GAF-like_dom_sf"/>
</dbReference>
<organism evidence="4 5">
    <name type="scientific">Spirulina subsalsa FACHB-351</name>
    <dbReference type="NCBI Taxonomy" id="234711"/>
    <lineage>
        <taxon>Bacteria</taxon>
        <taxon>Bacillati</taxon>
        <taxon>Cyanobacteriota</taxon>
        <taxon>Cyanophyceae</taxon>
        <taxon>Spirulinales</taxon>
        <taxon>Spirulinaceae</taxon>
        <taxon>Spirulina</taxon>
    </lineage>
</organism>
<dbReference type="PROSITE" id="PS50046">
    <property type="entry name" value="PHYTOCHROME_2"/>
    <property type="match status" value="2"/>
</dbReference>
<dbReference type="SUPFAM" id="SSF55073">
    <property type="entry name" value="Nucleotide cyclase"/>
    <property type="match status" value="1"/>
</dbReference>
<dbReference type="Pfam" id="PF13426">
    <property type="entry name" value="PAS_9"/>
    <property type="match status" value="1"/>
</dbReference>
<comment type="caution">
    <text evidence="4">The sequence shown here is derived from an EMBL/GenBank/DDBJ whole genome shotgun (WGS) entry which is preliminary data.</text>
</comment>
<feature type="domain" description="GGDEF" evidence="3">
    <location>
        <begin position="677"/>
        <end position="814"/>
    </location>
</feature>
<feature type="domain" description="Phytochrome chromophore attachment site" evidence="1">
    <location>
        <begin position="487"/>
        <end position="550"/>
    </location>
</feature>
<dbReference type="SUPFAM" id="SSF55781">
    <property type="entry name" value="GAF domain-like"/>
    <property type="match status" value="3"/>
</dbReference>
<dbReference type="InterPro" id="IPR016132">
    <property type="entry name" value="Phyto_chromo_attachment"/>
</dbReference>
<evidence type="ECO:0000313" key="5">
    <source>
        <dbReference type="Proteomes" id="UP001526426"/>
    </source>
</evidence>
<dbReference type="InterPro" id="IPR003018">
    <property type="entry name" value="GAF"/>
</dbReference>
<dbReference type="NCBIfam" id="TIGR00229">
    <property type="entry name" value="sensory_box"/>
    <property type="match status" value="1"/>
</dbReference>
<name>A0ABT3L079_9CYAN</name>
<dbReference type="InterPro" id="IPR050469">
    <property type="entry name" value="Diguanylate_Cyclase"/>
</dbReference>
<dbReference type="InterPro" id="IPR000014">
    <property type="entry name" value="PAS"/>
</dbReference>
<dbReference type="SUPFAM" id="SSF55785">
    <property type="entry name" value="PYP-like sensor domain (PAS domain)"/>
    <property type="match status" value="1"/>
</dbReference>
<dbReference type="EC" id="2.7.7.65" evidence="4"/>
<sequence>MVHFSSPDEHERLQVLYRYQILDTPPEAVFDRITVLATRVLNVPIALISLVERDRIFFKSRQGIDPPELDREGSWCGQAMFTQGIYWVADLLEHPIWCNHSFVTEKQLRFYAASPLCTTTGHRLGTLCVMDYHPHPLDEEKSAILAALGELVIEQMDLRLAASRLVTTEKALKHSESRFRQFVEQAADVFLIYDEMGFVLDTNQAACDFLGYSREELLHLPMHLITSRWHPQQCRTGLLTGQVHRQMDHYRCKDGTLMPVEVRLGWIEIDEQRWIHAIARDIRDRLIVERKLKQQADRQRLSYSLTQSLRRTLHLDDILRTTVAELCQLFATDRVAIFRFLDPHQGQVVAESVVSPWLSIQGEYFTDVCIHQTFEDLSRNQRVLIQHPNIEQSPLSLCHVELLRQLEVKAYCVLPIFLAQELWGLLVVHHCTAPRQWEEWEMGLLLDLANQLEIAIQHSQLYEKTQYQAQREQAIHQVVKTMRRSLNLDQIFSTVVNELGDLLAVDRVVIVEYRIQEKVWVHVAEYRKMAEFSSLLGQKIDDENNPIAARLKTLEIVQLDDTSHLHDPINKNLNENFGGAWLLIPLSYDDQLWGSLTLMRSPQRGQGWSPHEIEVAQEIADHLAIAIEQSCLYHQLEKANQELSQLACMDGLTGVANRRRFDEYFYRQWERGQQEEIPLSLILVDIDFFKPYNDTYGHQAGDDALRQVAQALTHSLSRNSDLVARYGGEEFALILPNTPLEQAQKIAAKIQTQVADLQIPHSASSISSWVTVSMGLATIIPEPHLSPQEFVTSVDCCLYQAKAKGRNRYVANSRNVVNFFTNHSPRKIDHG</sequence>
<dbReference type="PANTHER" id="PTHR45138">
    <property type="entry name" value="REGULATORY COMPONENTS OF SENSORY TRANSDUCTION SYSTEM"/>
    <property type="match status" value="1"/>
</dbReference>
<dbReference type="InterPro" id="IPR043128">
    <property type="entry name" value="Rev_trsase/Diguanyl_cyclase"/>
</dbReference>
<gene>
    <name evidence="4" type="ORF">K4A83_01260</name>
</gene>
<dbReference type="Pfam" id="PF00990">
    <property type="entry name" value="GGDEF"/>
    <property type="match status" value="1"/>
</dbReference>
<dbReference type="EMBL" id="JAIHOM010000004">
    <property type="protein sequence ID" value="MCW6034904.1"/>
    <property type="molecule type" value="Genomic_DNA"/>
</dbReference>
<dbReference type="InterPro" id="IPR035965">
    <property type="entry name" value="PAS-like_dom_sf"/>
</dbReference>
<evidence type="ECO:0000259" key="1">
    <source>
        <dbReference type="PROSITE" id="PS50046"/>
    </source>
</evidence>
<dbReference type="SMART" id="SM00267">
    <property type="entry name" value="GGDEF"/>
    <property type="match status" value="1"/>
</dbReference>
<dbReference type="SMART" id="SM00065">
    <property type="entry name" value="GAF"/>
    <property type="match status" value="3"/>
</dbReference>
<dbReference type="SMART" id="SM00091">
    <property type="entry name" value="PAS"/>
    <property type="match status" value="1"/>
</dbReference>
<dbReference type="CDD" id="cd00130">
    <property type="entry name" value="PAS"/>
    <property type="match status" value="1"/>
</dbReference>
<reference evidence="4 5" key="1">
    <citation type="submission" date="2021-08" db="EMBL/GenBank/DDBJ databases">
        <title>Draft genome sequence of Spirulina subsalsa with high tolerance to salinity and hype-accumulation of phycocyanin.</title>
        <authorList>
            <person name="Pei H."/>
            <person name="Jiang L."/>
        </authorList>
    </citation>
    <scope>NUCLEOTIDE SEQUENCE [LARGE SCALE GENOMIC DNA]</scope>
    <source>
        <strain evidence="4 5">FACHB-351</strain>
    </source>
</reference>
<accession>A0ABT3L079</accession>
<dbReference type="CDD" id="cd01949">
    <property type="entry name" value="GGDEF"/>
    <property type="match status" value="1"/>
</dbReference>
<protein>
    <submittedName>
        <fullName evidence="4">Diguanylate cyclase</fullName>
        <ecNumber evidence="4">2.7.7.65</ecNumber>
    </submittedName>
</protein>
<feature type="domain" description="Phytochrome chromophore attachment site" evidence="1">
    <location>
        <begin position="314"/>
        <end position="451"/>
    </location>
</feature>
<keyword evidence="4" id="KW-0808">Transferase</keyword>
<dbReference type="PANTHER" id="PTHR45138:SF9">
    <property type="entry name" value="DIGUANYLATE CYCLASE DGCM-RELATED"/>
    <property type="match status" value="1"/>
</dbReference>
<dbReference type="Gene3D" id="3.30.70.270">
    <property type="match status" value="1"/>
</dbReference>
<proteinExistence type="predicted"/>
<evidence type="ECO:0000313" key="4">
    <source>
        <dbReference type="EMBL" id="MCW6034904.1"/>
    </source>
</evidence>
<dbReference type="InterPro" id="IPR000160">
    <property type="entry name" value="GGDEF_dom"/>
</dbReference>
<keyword evidence="5" id="KW-1185">Reference proteome</keyword>
<dbReference type="Proteomes" id="UP001526426">
    <property type="component" value="Unassembled WGS sequence"/>
</dbReference>
<dbReference type="Gene3D" id="3.30.450.20">
    <property type="entry name" value="PAS domain"/>
    <property type="match status" value="1"/>
</dbReference>
<feature type="domain" description="PAS" evidence="2">
    <location>
        <begin position="175"/>
        <end position="232"/>
    </location>
</feature>
<dbReference type="RefSeq" id="WP_265262562.1">
    <property type="nucleotide sequence ID" value="NZ_JAIHOM010000004.1"/>
</dbReference>
<dbReference type="PROSITE" id="PS50112">
    <property type="entry name" value="PAS"/>
    <property type="match status" value="1"/>
</dbReference>
<dbReference type="PROSITE" id="PS50887">
    <property type="entry name" value="GGDEF"/>
    <property type="match status" value="1"/>
</dbReference>
<evidence type="ECO:0000259" key="2">
    <source>
        <dbReference type="PROSITE" id="PS50112"/>
    </source>
</evidence>